<dbReference type="Proteomes" id="UP000194003">
    <property type="component" value="Unassembled WGS sequence"/>
</dbReference>
<proteinExistence type="predicted"/>
<dbReference type="AlphaFoldDB" id="A0A1Y2K3E7"/>
<reference evidence="1 2" key="1">
    <citation type="journal article" date="2016" name="BMC Genomics">
        <title>Combined genomic and structural analyses of a cultured magnetotactic bacterium reveals its niche adaptation to a dynamic environment.</title>
        <authorList>
            <person name="Araujo A.C."/>
            <person name="Morillo V."/>
            <person name="Cypriano J."/>
            <person name="Teixeira L.C."/>
            <person name="Leao P."/>
            <person name="Lyra S."/>
            <person name="Almeida L.G."/>
            <person name="Bazylinski D.A."/>
            <person name="Vasconcellos A.T."/>
            <person name="Abreu F."/>
            <person name="Lins U."/>
        </authorList>
    </citation>
    <scope>NUCLEOTIDE SEQUENCE [LARGE SCALE GENOMIC DNA]</scope>
    <source>
        <strain evidence="1 2">IT-1</strain>
    </source>
</reference>
<evidence type="ECO:0008006" key="3">
    <source>
        <dbReference type="Google" id="ProtNLM"/>
    </source>
</evidence>
<dbReference type="NCBIfam" id="TIGR04282">
    <property type="entry name" value="glyco_like_cofC"/>
    <property type="match status" value="1"/>
</dbReference>
<dbReference type="STRING" id="1434232.MAIT1_02300"/>
<dbReference type="PANTHER" id="PTHR36529:SF1">
    <property type="entry name" value="GLYCOSYLTRANSFERASE"/>
    <property type="match status" value="1"/>
</dbReference>
<dbReference type="PANTHER" id="PTHR36529">
    <property type="entry name" value="SLL1095 PROTEIN"/>
    <property type="match status" value="1"/>
</dbReference>
<dbReference type="InterPro" id="IPR029044">
    <property type="entry name" value="Nucleotide-diphossugar_trans"/>
</dbReference>
<name>A0A1Y2K3E7_9PROT</name>
<dbReference type="EMBL" id="LVJN01000020">
    <property type="protein sequence ID" value="OSM02197.1"/>
    <property type="molecule type" value="Genomic_DNA"/>
</dbReference>
<evidence type="ECO:0000313" key="2">
    <source>
        <dbReference type="Proteomes" id="UP000194003"/>
    </source>
</evidence>
<comment type="caution">
    <text evidence="1">The sequence shown here is derived from an EMBL/GenBank/DDBJ whole genome shotgun (WGS) entry which is preliminary data.</text>
</comment>
<dbReference type="InterPro" id="IPR018641">
    <property type="entry name" value="Trfase_1_rSAM/seldom-assoc"/>
</dbReference>
<sequence>MRLWCAPNDDDPLFQQLFTDQQSRAIQCAGDLGARLAHAARQELAEADAVLLLGADAPAVDPSWLAWAVEMLARRDAALIPAEDGGYTLLGLKRAEAALFTDMEWGGDQVAAQTRARIQALGWSWAESAPLWDVDTPDDWARFCASRAPHG</sequence>
<dbReference type="Gene3D" id="3.90.550.10">
    <property type="entry name" value="Spore Coat Polysaccharide Biosynthesis Protein SpsA, Chain A"/>
    <property type="match status" value="1"/>
</dbReference>
<organism evidence="1 2">
    <name type="scientific">Magnetofaba australis IT-1</name>
    <dbReference type="NCBI Taxonomy" id="1434232"/>
    <lineage>
        <taxon>Bacteria</taxon>
        <taxon>Pseudomonadati</taxon>
        <taxon>Pseudomonadota</taxon>
        <taxon>Magnetococcia</taxon>
        <taxon>Magnetococcales</taxon>
        <taxon>Magnetococcaceae</taxon>
        <taxon>Magnetofaba</taxon>
    </lineage>
</organism>
<dbReference type="Pfam" id="PF09837">
    <property type="entry name" value="DUF2064"/>
    <property type="match status" value="1"/>
</dbReference>
<gene>
    <name evidence="1" type="ORF">MAIT1_02300</name>
</gene>
<evidence type="ECO:0000313" key="1">
    <source>
        <dbReference type="EMBL" id="OSM02197.1"/>
    </source>
</evidence>
<protein>
    <recommendedName>
        <fullName evidence="3">Glycosyltransferase</fullName>
    </recommendedName>
</protein>
<dbReference type="SUPFAM" id="SSF53448">
    <property type="entry name" value="Nucleotide-diphospho-sugar transferases"/>
    <property type="match status" value="1"/>
</dbReference>
<accession>A0A1Y2K3E7</accession>
<keyword evidence="2" id="KW-1185">Reference proteome</keyword>